<evidence type="ECO:0000259" key="7">
    <source>
        <dbReference type="Pfam" id="PF02687"/>
    </source>
</evidence>
<feature type="transmembrane region" description="Helical" evidence="6">
    <location>
        <begin position="361"/>
        <end position="387"/>
    </location>
</feature>
<protein>
    <submittedName>
        <fullName evidence="9">ABC transporter ATP-binding protein</fullName>
    </submittedName>
</protein>
<dbReference type="PANTHER" id="PTHR30572:SF18">
    <property type="entry name" value="ABC-TYPE MACROLIDE FAMILY EXPORT SYSTEM PERMEASE COMPONENT 2"/>
    <property type="match status" value="1"/>
</dbReference>
<evidence type="ECO:0000313" key="9">
    <source>
        <dbReference type="EMBL" id="PPU81821.1"/>
    </source>
</evidence>
<gene>
    <name evidence="9" type="ORF">XsacCFBP4641_12655</name>
</gene>
<feature type="domain" description="MacB-like periplasmic core" evidence="8">
    <location>
        <begin position="20"/>
        <end position="273"/>
    </location>
</feature>
<feature type="transmembrane region" description="Helical" evidence="6">
    <location>
        <begin position="319"/>
        <end position="341"/>
    </location>
</feature>
<evidence type="ECO:0000256" key="2">
    <source>
        <dbReference type="ARBA" id="ARBA00022475"/>
    </source>
</evidence>
<feature type="transmembrane region" description="Helical" evidence="6">
    <location>
        <begin position="407"/>
        <end position="428"/>
    </location>
</feature>
<accession>A0A2P5Z2G9</accession>
<keyword evidence="4 6" id="KW-1133">Transmembrane helix</keyword>
<dbReference type="Pfam" id="PF02687">
    <property type="entry name" value="FtsX"/>
    <property type="match status" value="1"/>
</dbReference>
<dbReference type="InterPro" id="IPR050250">
    <property type="entry name" value="Macrolide_Exporter_MacB"/>
</dbReference>
<sequence length="443" mass="48760">MLNHYLLLAWRSLRRTPIATALMVLAIGLGIGASMTMLTVLHVMSRDPLPDRSGALYTPHLDPLPSSYPDNQEWGDPADNLTWPDAMALLRAAPATPQAAMAGGQVLLWPPRAAQAPLDLSGRYTSAGFFALFGIPLQRGHGWSAAEDQRHARVIVLSRTLADTLFGARDPVGQRVALGEKRIGFEVIGVTGDWDPQPLFYADPGSKGSFGQRDDFFLPLSTAMELALDVNSNISSWNSFNGDDAARRKDPSTSWLQFWVRLDTPQQVAAYQRLLYDYAATQHASGRFQRPPERARLYALMDWLRHLRMVPDDLRLQTLMALGFLWICLVNVIALLLAKFLRRGGEIGVRRALGARRGHVFLQFGSEAALIGLLGGAVGIAIAEMGLWSVRQRPDDYARLARMDLQMLLATVALAVIAALLAGLLPAWRASRIDPALQIKDLT</sequence>
<keyword evidence="3 6" id="KW-0812">Transmembrane</keyword>
<dbReference type="PANTHER" id="PTHR30572">
    <property type="entry name" value="MEMBRANE COMPONENT OF TRANSPORTER-RELATED"/>
    <property type="match status" value="1"/>
</dbReference>
<keyword evidence="2" id="KW-1003">Cell membrane</keyword>
<dbReference type="InterPro" id="IPR003838">
    <property type="entry name" value="ABC3_permease_C"/>
</dbReference>
<dbReference type="GO" id="GO:0005886">
    <property type="term" value="C:plasma membrane"/>
    <property type="evidence" value="ECO:0007669"/>
    <property type="project" value="UniProtKB-SubCell"/>
</dbReference>
<keyword evidence="9" id="KW-0547">Nucleotide-binding</keyword>
<organism evidence="9 10">
    <name type="scientific">Xanthomonas sacchari</name>
    <dbReference type="NCBI Taxonomy" id="56458"/>
    <lineage>
        <taxon>Bacteria</taxon>
        <taxon>Pseudomonadati</taxon>
        <taxon>Pseudomonadota</taxon>
        <taxon>Gammaproteobacteria</taxon>
        <taxon>Lysobacterales</taxon>
        <taxon>Lysobacteraceae</taxon>
        <taxon>Xanthomonas</taxon>
    </lineage>
</organism>
<feature type="transmembrane region" description="Helical" evidence="6">
    <location>
        <begin position="21"/>
        <end position="44"/>
    </location>
</feature>
<keyword evidence="5 6" id="KW-0472">Membrane</keyword>
<dbReference type="Proteomes" id="UP000247346">
    <property type="component" value="Unassembled WGS sequence"/>
</dbReference>
<keyword evidence="9" id="KW-0067">ATP-binding</keyword>
<dbReference type="AlphaFoldDB" id="A0A2P5Z2G9"/>
<evidence type="ECO:0000256" key="3">
    <source>
        <dbReference type="ARBA" id="ARBA00022692"/>
    </source>
</evidence>
<evidence type="ECO:0000313" key="10">
    <source>
        <dbReference type="Proteomes" id="UP000247346"/>
    </source>
</evidence>
<dbReference type="EMBL" id="MDEK01000011">
    <property type="protein sequence ID" value="PPU81821.1"/>
    <property type="molecule type" value="Genomic_DNA"/>
</dbReference>
<evidence type="ECO:0000256" key="1">
    <source>
        <dbReference type="ARBA" id="ARBA00004651"/>
    </source>
</evidence>
<reference evidence="9 10" key="1">
    <citation type="submission" date="2016-08" db="EMBL/GenBank/DDBJ databases">
        <authorList>
            <person name="Seilhamer J.J."/>
        </authorList>
    </citation>
    <scope>NUCLEOTIDE SEQUENCE [LARGE SCALE GENOMIC DNA]</scope>
    <source>
        <strain evidence="9 10">CFBP4641</strain>
    </source>
</reference>
<comment type="caution">
    <text evidence="9">The sequence shown here is derived from an EMBL/GenBank/DDBJ whole genome shotgun (WGS) entry which is preliminary data.</text>
</comment>
<dbReference type="GO" id="GO:0005524">
    <property type="term" value="F:ATP binding"/>
    <property type="evidence" value="ECO:0007669"/>
    <property type="project" value="UniProtKB-KW"/>
</dbReference>
<feature type="domain" description="ABC3 transporter permease C-terminal" evidence="7">
    <location>
        <begin position="319"/>
        <end position="435"/>
    </location>
</feature>
<dbReference type="Pfam" id="PF12704">
    <property type="entry name" value="MacB_PCD"/>
    <property type="match status" value="1"/>
</dbReference>
<evidence type="ECO:0000256" key="5">
    <source>
        <dbReference type="ARBA" id="ARBA00023136"/>
    </source>
</evidence>
<comment type="subcellular location">
    <subcellularLocation>
        <location evidence="1">Cell membrane</location>
        <topology evidence="1">Multi-pass membrane protein</topology>
    </subcellularLocation>
</comment>
<dbReference type="GeneID" id="93877598"/>
<dbReference type="OrthoDB" id="8735006at2"/>
<proteinExistence type="predicted"/>
<evidence type="ECO:0000256" key="6">
    <source>
        <dbReference type="SAM" id="Phobius"/>
    </source>
</evidence>
<dbReference type="RefSeq" id="WP_010343795.1">
    <property type="nucleotide sequence ID" value="NZ_CP132343.1"/>
</dbReference>
<dbReference type="InterPro" id="IPR025857">
    <property type="entry name" value="MacB_PCD"/>
</dbReference>
<evidence type="ECO:0000259" key="8">
    <source>
        <dbReference type="Pfam" id="PF12704"/>
    </source>
</evidence>
<dbReference type="GO" id="GO:0022857">
    <property type="term" value="F:transmembrane transporter activity"/>
    <property type="evidence" value="ECO:0007669"/>
    <property type="project" value="TreeGrafter"/>
</dbReference>
<name>A0A2P5Z2G9_9XANT</name>
<evidence type="ECO:0000256" key="4">
    <source>
        <dbReference type="ARBA" id="ARBA00022989"/>
    </source>
</evidence>